<accession>A0A6G1ZWR8</accession>
<dbReference type="InterPro" id="IPR010982">
    <property type="entry name" value="Lambda_DNA-bd_dom_sf"/>
</dbReference>
<gene>
    <name evidence="2" type="ORF">GKD79_03555</name>
</gene>
<evidence type="ECO:0000259" key="1">
    <source>
        <dbReference type="PROSITE" id="PS50943"/>
    </source>
</evidence>
<feature type="domain" description="HTH cro/C1-type" evidence="1">
    <location>
        <begin position="39"/>
        <end position="94"/>
    </location>
</feature>
<organism evidence="2">
    <name type="scientific">Faecalibacterium prausnitzii</name>
    <dbReference type="NCBI Taxonomy" id="853"/>
    <lineage>
        <taxon>Bacteria</taxon>
        <taxon>Bacillati</taxon>
        <taxon>Bacillota</taxon>
        <taxon>Clostridia</taxon>
        <taxon>Eubacteriales</taxon>
        <taxon>Oscillospiraceae</taxon>
        <taxon>Faecalibacterium</taxon>
    </lineage>
</organism>
<protein>
    <submittedName>
        <fullName evidence="2">Helix-turn-helix domain-containing protein</fullName>
    </submittedName>
</protein>
<dbReference type="PROSITE" id="PS50943">
    <property type="entry name" value="HTH_CROC1"/>
    <property type="match status" value="1"/>
</dbReference>
<dbReference type="SMART" id="SM00530">
    <property type="entry name" value="HTH_XRE"/>
    <property type="match status" value="1"/>
</dbReference>
<evidence type="ECO:0000313" key="2">
    <source>
        <dbReference type="EMBL" id="MSC67983.1"/>
    </source>
</evidence>
<comment type="caution">
    <text evidence="2">The sequence shown here is derived from an EMBL/GenBank/DDBJ whole genome shotgun (WGS) entry which is preliminary data.</text>
</comment>
<sequence length="142" mass="16271">MCFIFNTFCWVFIFAGKEVYGVAEKVVENQDIIEIGNNIQKIRKKNGISQSVLAEKIDVAGNSIYRMEGATTVMGVDKLINIADALNTSPMDILPARFQRERKSFTQEKAEQLQIWNDLNEGNRNIVLTMMRMLLTEQQKCF</sequence>
<dbReference type="Gene3D" id="1.10.260.40">
    <property type="entry name" value="lambda repressor-like DNA-binding domains"/>
    <property type="match status" value="1"/>
</dbReference>
<dbReference type="AlphaFoldDB" id="A0A6G1ZWR8"/>
<proteinExistence type="predicted"/>
<dbReference type="EMBL" id="WKQG01000002">
    <property type="protein sequence ID" value="MSC67983.1"/>
    <property type="molecule type" value="Genomic_DNA"/>
</dbReference>
<dbReference type="Pfam" id="PF01381">
    <property type="entry name" value="HTH_3"/>
    <property type="match status" value="1"/>
</dbReference>
<reference evidence="2" key="1">
    <citation type="journal article" date="2019" name="Nat. Med.">
        <title>A library of human gut bacterial isolates paired with longitudinal multiomics data enables mechanistic microbiome research.</title>
        <authorList>
            <person name="Poyet M."/>
            <person name="Groussin M."/>
            <person name="Gibbons S.M."/>
            <person name="Avila-Pacheco J."/>
            <person name="Jiang X."/>
            <person name="Kearney S.M."/>
            <person name="Perrotta A.R."/>
            <person name="Berdy B."/>
            <person name="Zhao S."/>
            <person name="Lieberman T.D."/>
            <person name="Swanson P.K."/>
            <person name="Smith M."/>
            <person name="Roesemann S."/>
            <person name="Alexander J.E."/>
            <person name="Rich S.A."/>
            <person name="Livny J."/>
            <person name="Vlamakis H."/>
            <person name="Clish C."/>
            <person name="Bullock K."/>
            <person name="Deik A."/>
            <person name="Scott J."/>
            <person name="Pierce K.A."/>
            <person name="Xavier R.J."/>
            <person name="Alm E.J."/>
        </authorList>
    </citation>
    <scope>NUCLEOTIDE SEQUENCE</scope>
    <source>
        <strain evidence="2">BIOML-B7</strain>
    </source>
</reference>
<dbReference type="GO" id="GO:0003677">
    <property type="term" value="F:DNA binding"/>
    <property type="evidence" value="ECO:0007669"/>
    <property type="project" value="InterPro"/>
</dbReference>
<name>A0A6G1ZWR8_9FIRM</name>
<dbReference type="SUPFAM" id="SSF47413">
    <property type="entry name" value="lambda repressor-like DNA-binding domains"/>
    <property type="match status" value="1"/>
</dbReference>
<dbReference type="InterPro" id="IPR001387">
    <property type="entry name" value="Cro/C1-type_HTH"/>
</dbReference>
<dbReference type="CDD" id="cd00093">
    <property type="entry name" value="HTH_XRE"/>
    <property type="match status" value="1"/>
</dbReference>